<dbReference type="InterPro" id="IPR050320">
    <property type="entry name" value="N5-glutamine_MTase"/>
</dbReference>
<dbReference type="CDD" id="cd02440">
    <property type="entry name" value="AdoMet_MTases"/>
    <property type="match status" value="1"/>
</dbReference>
<keyword evidence="4" id="KW-0808">Transferase</keyword>
<evidence type="ECO:0000259" key="3">
    <source>
        <dbReference type="Pfam" id="PF05175"/>
    </source>
</evidence>
<dbReference type="Proteomes" id="UP000241193">
    <property type="component" value="Unassembled WGS sequence"/>
</dbReference>
<keyword evidence="5" id="KW-1185">Reference proteome</keyword>
<feature type="domain" description="Methyltransferase small" evidence="3">
    <location>
        <begin position="173"/>
        <end position="315"/>
    </location>
</feature>
<dbReference type="AlphaFoldDB" id="A0A2T4IFQ8"/>
<dbReference type="EMBL" id="PZKC01000006">
    <property type="protein sequence ID" value="PTD96536.1"/>
    <property type="molecule type" value="Genomic_DNA"/>
</dbReference>
<evidence type="ECO:0000313" key="4">
    <source>
        <dbReference type="EMBL" id="PTD96536.1"/>
    </source>
</evidence>
<comment type="caution">
    <text evidence="4">The sequence shown here is derived from an EMBL/GenBank/DDBJ whole genome shotgun (WGS) entry which is preliminary data.</text>
</comment>
<reference evidence="4 5" key="2">
    <citation type="submission" date="2018-04" db="EMBL/GenBank/DDBJ databases">
        <title>Thauera lacus sp. nov., isolated from an saline lake in Inner Mongolia, China.</title>
        <authorList>
            <person name="Liang Q.-Y."/>
        </authorList>
    </citation>
    <scope>NUCLEOTIDE SEQUENCE [LARGE SCALE GENOMIC DNA]</scope>
    <source>
        <strain evidence="4 5">D20</strain>
    </source>
</reference>
<evidence type="ECO:0000313" key="5">
    <source>
        <dbReference type="Proteomes" id="UP000241193"/>
    </source>
</evidence>
<evidence type="ECO:0000256" key="1">
    <source>
        <dbReference type="ARBA" id="ARBA00022603"/>
    </source>
</evidence>
<dbReference type="SUPFAM" id="SSF53335">
    <property type="entry name" value="S-adenosyl-L-methionine-dependent methyltransferases"/>
    <property type="match status" value="1"/>
</dbReference>
<dbReference type="GO" id="GO:0003676">
    <property type="term" value="F:nucleic acid binding"/>
    <property type="evidence" value="ECO:0007669"/>
    <property type="project" value="InterPro"/>
</dbReference>
<keyword evidence="2" id="KW-0949">S-adenosyl-L-methionine</keyword>
<proteinExistence type="predicted"/>
<reference evidence="4 5" key="1">
    <citation type="submission" date="2018-03" db="EMBL/GenBank/DDBJ databases">
        <authorList>
            <person name="Keele B.F."/>
        </authorList>
    </citation>
    <scope>NUCLEOTIDE SEQUENCE [LARGE SCALE GENOMIC DNA]</scope>
    <source>
        <strain evidence="4 5">D20</strain>
    </source>
</reference>
<dbReference type="GO" id="GO:0032259">
    <property type="term" value="P:methylation"/>
    <property type="evidence" value="ECO:0007669"/>
    <property type="project" value="UniProtKB-KW"/>
</dbReference>
<dbReference type="RefSeq" id="WP_107493470.1">
    <property type="nucleotide sequence ID" value="NZ_PZKC01000006.1"/>
</dbReference>
<dbReference type="PANTHER" id="PTHR18895:SF74">
    <property type="entry name" value="MTRF1L RELEASE FACTOR GLUTAMINE METHYLTRANSFERASE"/>
    <property type="match status" value="1"/>
</dbReference>
<keyword evidence="1 4" id="KW-0489">Methyltransferase</keyword>
<dbReference type="OrthoDB" id="267914at2"/>
<evidence type="ECO:0000256" key="2">
    <source>
        <dbReference type="ARBA" id="ARBA00022691"/>
    </source>
</evidence>
<dbReference type="GO" id="GO:0036009">
    <property type="term" value="F:protein-glutamine N-methyltransferase activity"/>
    <property type="evidence" value="ECO:0007669"/>
    <property type="project" value="TreeGrafter"/>
</dbReference>
<dbReference type="PROSITE" id="PS00092">
    <property type="entry name" value="N6_MTASE"/>
    <property type="match status" value="1"/>
</dbReference>
<protein>
    <submittedName>
        <fullName evidence="4">Methyltransferase</fullName>
    </submittedName>
</protein>
<name>A0A2T4IFQ8_9RHOO</name>
<gene>
    <name evidence="4" type="ORF">C8261_09565</name>
</gene>
<dbReference type="Pfam" id="PF05175">
    <property type="entry name" value="MTS"/>
    <property type="match status" value="1"/>
</dbReference>
<sequence length="379" mass="40798">MTISWTDEQGHSRQLAWLSAAQQAAPQRVLAVDDRCTADAAYRELSQGTALLWQGDYHNARQLLQAITRRIARSAAKGARKPAAALAPTERFHRERLARAQRARLLGQLLLPCEPGYHIALRRAPDVQAACEAAYGPSPAVPFALSLRELLGVLGAWQWFLRGVEVPALGARIHPHYGVFAPVRSEYLDLLAAAALPAPPPQSAFDIGTGSGVIAALLARRGIPRIVATDLSPAALACARDNLTRLGVSAGVSVEEADLYPEGRADLVVCNPPWLPGRAASALDAAVYDPDSRMLRGFLDGLRAHLNPGGEGWLILSDLAEHLGLRSREELLGWISKAGLRVLGRSEIAPRHPRASAVDDPLHEARAAERTALWRLAAA</sequence>
<organism evidence="4 5">
    <name type="scientific">Pseudothauera lacus</name>
    <dbReference type="NCBI Taxonomy" id="2136175"/>
    <lineage>
        <taxon>Bacteria</taxon>
        <taxon>Pseudomonadati</taxon>
        <taxon>Pseudomonadota</taxon>
        <taxon>Betaproteobacteria</taxon>
        <taxon>Rhodocyclales</taxon>
        <taxon>Zoogloeaceae</taxon>
        <taxon>Pseudothauera</taxon>
    </lineage>
</organism>
<dbReference type="InterPro" id="IPR007848">
    <property type="entry name" value="Small_mtfrase_dom"/>
</dbReference>
<dbReference type="PANTHER" id="PTHR18895">
    <property type="entry name" value="HEMK METHYLTRANSFERASE"/>
    <property type="match status" value="1"/>
</dbReference>
<accession>A0A2T4IFQ8</accession>
<dbReference type="Gene3D" id="3.40.50.150">
    <property type="entry name" value="Vaccinia Virus protein VP39"/>
    <property type="match status" value="1"/>
</dbReference>
<dbReference type="InterPro" id="IPR002052">
    <property type="entry name" value="DNA_methylase_N6_adenine_CS"/>
</dbReference>
<dbReference type="InterPro" id="IPR029063">
    <property type="entry name" value="SAM-dependent_MTases_sf"/>
</dbReference>